<evidence type="ECO:0008006" key="5">
    <source>
        <dbReference type="Google" id="ProtNLM"/>
    </source>
</evidence>
<dbReference type="InterPro" id="IPR043756">
    <property type="entry name" value="DUF5702"/>
</dbReference>
<evidence type="ECO:0000256" key="1">
    <source>
        <dbReference type="SAM" id="Coils"/>
    </source>
</evidence>
<evidence type="ECO:0000256" key="2">
    <source>
        <dbReference type="SAM" id="Phobius"/>
    </source>
</evidence>
<feature type="transmembrane region" description="Helical" evidence="2">
    <location>
        <begin position="473"/>
        <end position="501"/>
    </location>
</feature>
<organism evidence="3 4">
    <name type="scientific">Lacrimispora algidixylanolytica</name>
    <dbReference type="NCBI Taxonomy" id="94868"/>
    <lineage>
        <taxon>Bacteria</taxon>
        <taxon>Bacillati</taxon>
        <taxon>Bacillota</taxon>
        <taxon>Clostridia</taxon>
        <taxon>Lachnospirales</taxon>
        <taxon>Lachnospiraceae</taxon>
        <taxon>Lacrimispora</taxon>
    </lineage>
</organism>
<keyword evidence="4" id="KW-1185">Reference proteome</keyword>
<reference evidence="3 4" key="1">
    <citation type="submission" date="2016-08" db="EMBL/GenBank/DDBJ databases">
        <title>A new outlook on sporulation: Clostridium algidixylanolyticum.</title>
        <authorList>
            <person name="Poppleton D.I."/>
            <person name="Gribaldo S."/>
        </authorList>
    </citation>
    <scope>NUCLEOTIDE SEQUENCE [LARGE SCALE GENOMIC DNA]</scope>
    <source>
        <strain evidence="3 4">SPL73</strain>
    </source>
</reference>
<comment type="caution">
    <text evidence="3">The sequence shown here is derived from an EMBL/GenBank/DDBJ whole genome shotgun (WGS) entry which is preliminary data.</text>
</comment>
<dbReference type="Proteomes" id="UP000284277">
    <property type="component" value="Unassembled WGS sequence"/>
</dbReference>
<proteinExistence type="predicted"/>
<name>A0A419T5R9_9FIRM</name>
<dbReference type="AlphaFoldDB" id="A0A419T5R9"/>
<keyword evidence="2" id="KW-0812">Transmembrane</keyword>
<gene>
    <name evidence="3" type="ORF">BET01_16350</name>
</gene>
<evidence type="ECO:0000313" key="3">
    <source>
        <dbReference type="EMBL" id="RKD32811.1"/>
    </source>
</evidence>
<feature type="coiled-coil region" evidence="1">
    <location>
        <begin position="218"/>
        <end position="252"/>
    </location>
</feature>
<dbReference type="EMBL" id="MCIA01000009">
    <property type="protein sequence ID" value="RKD32811.1"/>
    <property type="molecule type" value="Genomic_DNA"/>
</dbReference>
<evidence type="ECO:0000313" key="4">
    <source>
        <dbReference type="Proteomes" id="UP000284277"/>
    </source>
</evidence>
<protein>
    <recommendedName>
        <fullName evidence="5">DNA polymerase III subunit alpha</fullName>
    </recommendedName>
</protein>
<keyword evidence="1" id="KW-0175">Coiled coil</keyword>
<keyword evidence="2" id="KW-1133">Transmembrane helix</keyword>
<accession>A0A419T5R9</accession>
<dbReference type="RefSeq" id="WP_120196189.1">
    <property type="nucleotide sequence ID" value="NZ_MCIA01000009.1"/>
</dbReference>
<keyword evidence="2" id="KW-0472">Membrane</keyword>
<sequence>MQKSGQITVFLSLALLCIFSLMCGLIESARTAGARCYLKLAADSAMDSVFSEYHREAWDEYRLFLLEAGDESDILDSWNQYMEPYMDSSGWYSMDVESSEILDKVSITDDGGAHLNQEILDYMKYGIIKDMPDTQGAEDILKNIKEASSVDSLSQSYTEHTKEAVRLERALEDINDCLRAQKECWQEAQNEISDYDGSGFKEKAKKLKREMERIPSLVSKYGKLADELKKNLEETNRKKKALTKDISSNMQKAISEEANSYDSYVNQDGARRKQVEALTEKMNLQQPIIEQAIERADEVEDIIDNWVYVDEEDEGPNLSELWGSVDDIWDRIQIPALSYSNGVKDPEKQKILEQVVGFAQKGLLTLVLPEGSEVSKGVLNGNSFPSASMQEGEASKLNLLERIIFEEYSSRFLTNFCSEEEKDYKYEMEYLIGGKKQDEDNLKTVITDIVAIREGMNLIHILSDPEKREEANALAGVITGVTGVAPLAGVVAFFIMGVWALGEAIVDVRMLLEGKKVAFVKSKDTWNLTLSNLLELGKKGKADGGKGGDKGLDYTGYLKLLLILGQQQVQTYRLMDIIQWNLSKKQEDFLMEDCVYQAEIKGKVKTKHMFFGGSNPFYSLDVKTEKAY</sequence>
<dbReference type="OrthoDB" id="5135382at2"/>
<dbReference type="Pfam" id="PF18960">
    <property type="entry name" value="DUF5702"/>
    <property type="match status" value="1"/>
</dbReference>